<sequence length="587" mass="64777">MDPNLALVYGPQEPQLCLKTMKALIDDQASRYGDCPAVVFPWQSIRLSYRELADRSKVLAKAMLEMGLGHGDCVGIMAGNCYQYIEVFLGAARIGCPVVVLNNTYTPAELTNAVQRSSCKLVFHATSIGSRDLMGHIATLQGTQYPNPALPELQRIVSLGPKTQSDTGVEVQPYNTFTSNGLSVFMSNATLERAERKVTRDDVVNLQFTSGRLRTPLALRVLTFLEGTTGSPKAAMLTHTNLINNAQYIGGAMQLTPDDVVCCPPPMFHCFGLVLGFLSSFYRGSSIVFPSDYFDVTKVVDAIINEDATVLLGVPTMYVAELEVMVKTGQRPRRLRTGLASGSTVSQNLMEQLRETMGVEKMLIAYGMTETSPVSFITSLDDSDEKGTTTVGRVIPHTAAKVIDDKGRTLRRGQRGELCTSGFLLQKGYWKNEEKTREVMRRDENGVLWMHTGDEAMIDADGYAHITGRIKDLIIRGGENIFPREIEERLMYHPAISEASVVGIKDERYGEVVGCFLKLSGLEKPTNQEIQQFVGEQLGRHKTPKHVFWLGDAGVGEDFPKTGSGKHQKHMMRDIGNRLVGPIRAKL</sequence>
<keyword evidence="4" id="KW-1185">Reference proteome</keyword>
<dbReference type="InterPro" id="IPR042099">
    <property type="entry name" value="ANL_N_sf"/>
</dbReference>
<reference evidence="3" key="1">
    <citation type="submission" date="2022-12" db="EMBL/GenBank/DDBJ databases">
        <authorList>
            <person name="Petersen C."/>
        </authorList>
    </citation>
    <scope>NUCLEOTIDE SEQUENCE</scope>
    <source>
        <strain evidence="3">IBT 35675</strain>
    </source>
</reference>
<dbReference type="GO" id="GO:0006631">
    <property type="term" value="P:fatty acid metabolic process"/>
    <property type="evidence" value="ECO:0007669"/>
    <property type="project" value="TreeGrafter"/>
</dbReference>
<dbReference type="InterPro" id="IPR025110">
    <property type="entry name" value="AMP-bd_C"/>
</dbReference>
<proteinExistence type="predicted"/>
<protein>
    <submittedName>
        <fullName evidence="3">Uncharacterized protein</fullName>
    </submittedName>
</protein>
<dbReference type="Gene3D" id="3.40.50.12780">
    <property type="entry name" value="N-terminal domain of ligase-like"/>
    <property type="match status" value="1"/>
</dbReference>
<gene>
    <name evidence="3" type="ORF">N7541_007286</name>
</gene>
<evidence type="ECO:0000259" key="2">
    <source>
        <dbReference type="Pfam" id="PF13193"/>
    </source>
</evidence>
<dbReference type="AlphaFoldDB" id="A0A9W9QZ77"/>
<accession>A0A9W9QZ77</accession>
<organism evidence="3 4">
    <name type="scientific">Penicillium brevicompactum</name>
    <dbReference type="NCBI Taxonomy" id="5074"/>
    <lineage>
        <taxon>Eukaryota</taxon>
        <taxon>Fungi</taxon>
        <taxon>Dikarya</taxon>
        <taxon>Ascomycota</taxon>
        <taxon>Pezizomycotina</taxon>
        <taxon>Eurotiomycetes</taxon>
        <taxon>Eurotiomycetidae</taxon>
        <taxon>Eurotiales</taxon>
        <taxon>Aspergillaceae</taxon>
        <taxon>Penicillium</taxon>
    </lineage>
</organism>
<dbReference type="SUPFAM" id="SSF56801">
    <property type="entry name" value="Acetyl-CoA synthetase-like"/>
    <property type="match status" value="1"/>
</dbReference>
<evidence type="ECO:0000259" key="1">
    <source>
        <dbReference type="Pfam" id="PF00501"/>
    </source>
</evidence>
<comment type="caution">
    <text evidence="3">The sequence shown here is derived from an EMBL/GenBank/DDBJ whole genome shotgun (WGS) entry which is preliminary data.</text>
</comment>
<feature type="domain" description="AMP-dependent synthetase/ligase" evidence="1">
    <location>
        <begin position="26"/>
        <end position="211"/>
    </location>
</feature>
<reference evidence="3" key="2">
    <citation type="journal article" date="2023" name="IMA Fungus">
        <title>Comparative genomic study of the Penicillium genus elucidates a diverse pangenome and 15 lateral gene transfer events.</title>
        <authorList>
            <person name="Petersen C."/>
            <person name="Sorensen T."/>
            <person name="Nielsen M.R."/>
            <person name="Sondergaard T.E."/>
            <person name="Sorensen J.L."/>
            <person name="Fitzpatrick D.A."/>
            <person name="Frisvad J.C."/>
            <person name="Nielsen K.L."/>
        </authorList>
    </citation>
    <scope>NUCLEOTIDE SEQUENCE</scope>
    <source>
        <strain evidence="3">IBT 35675</strain>
    </source>
</reference>
<dbReference type="InterPro" id="IPR045851">
    <property type="entry name" value="AMP-bd_C_sf"/>
</dbReference>
<dbReference type="InterPro" id="IPR000873">
    <property type="entry name" value="AMP-dep_synth/lig_dom"/>
</dbReference>
<dbReference type="Pfam" id="PF13193">
    <property type="entry name" value="AMP-binding_C"/>
    <property type="match status" value="1"/>
</dbReference>
<dbReference type="GO" id="GO:0031956">
    <property type="term" value="F:medium-chain fatty acid-CoA ligase activity"/>
    <property type="evidence" value="ECO:0007669"/>
    <property type="project" value="TreeGrafter"/>
</dbReference>
<feature type="domain" description="AMP-binding enzyme C-terminal" evidence="2">
    <location>
        <begin position="485"/>
        <end position="566"/>
    </location>
</feature>
<dbReference type="Gene3D" id="3.30.300.30">
    <property type="match status" value="1"/>
</dbReference>
<dbReference type="PANTHER" id="PTHR43201">
    <property type="entry name" value="ACYL-COA SYNTHETASE"/>
    <property type="match status" value="1"/>
</dbReference>
<feature type="domain" description="AMP-dependent synthetase/ligase" evidence="1">
    <location>
        <begin position="227"/>
        <end position="430"/>
    </location>
</feature>
<evidence type="ECO:0000313" key="4">
    <source>
        <dbReference type="Proteomes" id="UP001148299"/>
    </source>
</evidence>
<name>A0A9W9QZ77_PENBR</name>
<dbReference type="PANTHER" id="PTHR43201:SF6">
    <property type="entry name" value="ACYL COA SYNTHETASE (EUROFUNG)"/>
    <property type="match status" value="1"/>
</dbReference>
<dbReference type="Proteomes" id="UP001148299">
    <property type="component" value="Unassembled WGS sequence"/>
</dbReference>
<dbReference type="EMBL" id="JAPZBR010000006">
    <property type="protein sequence ID" value="KAJ5349559.1"/>
    <property type="molecule type" value="Genomic_DNA"/>
</dbReference>
<evidence type="ECO:0000313" key="3">
    <source>
        <dbReference type="EMBL" id="KAJ5349559.1"/>
    </source>
</evidence>
<dbReference type="Pfam" id="PF00501">
    <property type="entry name" value="AMP-binding"/>
    <property type="match status" value="2"/>
</dbReference>